<dbReference type="EMBL" id="DSRD01000752">
    <property type="protein sequence ID" value="HGW95011.1"/>
    <property type="molecule type" value="Genomic_DNA"/>
</dbReference>
<feature type="chain" id="PRO_5032944636" evidence="1">
    <location>
        <begin position="24"/>
        <end position="135"/>
    </location>
</feature>
<name>A0A832H6A8_9CYAN</name>
<gene>
    <name evidence="2" type="ORF">ENR47_12120</name>
</gene>
<feature type="signal peptide" evidence="1">
    <location>
        <begin position="1"/>
        <end position="23"/>
    </location>
</feature>
<comment type="caution">
    <text evidence="2">The sequence shown here is derived from an EMBL/GenBank/DDBJ whole genome shotgun (WGS) entry which is preliminary data.</text>
</comment>
<dbReference type="AlphaFoldDB" id="A0A832H6A8"/>
<sequence>MNKPFVATLALGTIALTPLAAIAQSISQTSVERTEIRTETRTVVYRNSIAVLNRAKNYARQAAEERNGGLRVYRAEALMHGPVEQTRLVENSDGTVTFTFYGGAPAAKPTIESVVTVAVNGWATKVNYNGPIRSR</sequence>
<evidence type="ECO:0000313" key="2">
    <source>
        <dbReference type="EMBL" id="HGW95011.1"/>
    </source>
</evidence>
<organism evidence="2">
    <name type="scientific">Oscillatoriales cyanobacterium SpSt-402</name>
    <dbReference type="NCBI Taxonomy" id="2282168"/>
    <lineage>
        <taxon>Bacteria</taxon>
        <taxon>Bacillati</taxon>
        <taxon>Cyanobacteriota</taxon>
        <taxon>Cyanophyceae</taxon>
        <taxon>Oscillatoriophycideae</taxon>
        <taxon>Oscillatoriales</taxon>
    </lineage>
</organism>
<accession>A0A832H6A8</accession>
<evidence type="ECO:0000256" key="1">
    <source>
        <dbReference type="SAM" id="SignalP"/>
    </source>
</evidence>
<proteinExistence type="predicted"/>
<protein>
    <submittedName>
        <fullName evidence="2">Uncharacterized protein</fullName>
    </submittedName>
</protein>
<keyword evidence="1" id="KW-0732">Signal</keyword>
<reference evidence="2" key="1">
    <citation type="journal article" date="2020" name="mSystems">
        <title>Genome- and Community-Level Interaction Insights into Carbon Utilization and Element Cycling Functions of Hydrothermarchaeota in Hydrothermal Sediment.</title>
        <authorList>
            <person name="Zhou Z."/>
            <person name="Liu Y."/>
            <person name="Xu W."/>
            <person name="Pan J."/>
            <person name="Luo Z.H."/>
            <person name="Li M."/>
        </authorList>
    </citation>
    <scope>NUCLEOTIDE SEQUENCE [LARGE SCALE GENOMIC DNA]</scope>
    <source>
        <strain evidence="2">SpSt-402</strain>
    </source>
</reference>